<evidence type="ECO:0000313" key="6">
    <source>
        <dbReference type="Proteomes" id="UP000093044"/>
    </source>
</evidence>
<dbReference type="InterPro" id="IPR029063">
    <property type="entry name" value="SAM-dependent_MTases_sf"/>
</dbReference>
<keyword evidence="6" id="KW-1185">Reference proteome</keyword>
<dbReference type="AlphaFoldDB" id="A0A1B2I4T0"/>
<dbReference type="InterPro" id="IPR002942">
    <property type="entry name" value="S4_RNA-bd"/>
</dbReference>
<gene>
    <name evidence="5" type="ORF">BED41_07750</name>
</gene>
<dbReference type="Gene3D" id="3.40.50.150">
    <property type="entry name" value="Vaccinia Virus protein VP39"/>
    <property type="match status" value="1"/>
</dbReference>
<keyword evidence="1 3" id="KW-0694">RNA-binding</keyword>
<dbReference type="InterPro" id="IPR047048">
    <property type="entry name" value="TlyA"/>
</dbReference>
<dbReference type="PIRSF" id="PIRSF005578">
    <property type="entry name" value="TlyA"/>
    <property type="match status" value="1"/>
</dbReference>
<sequence length="274" mass="30167">MKQKLIRLDKFITDRKLAASRTAAQNYIEEGRVSVNGVTVTKAASMVQPDANVKLDAPEKEWVSRGAYKLLKAIESFAIEAEGRRCVDIGASTGGFTDVLLANGAARVCAVDVGYGQLAWKLRSDPRVLVLERTNARNLTVEMIENERADIIVSDASFISITLLLPKMEELLKDDGLMAVLVKPQFEAGRERVGKGVVTDPALHRQILEEVADFIDKETGLSLEAADYSPIRGPEGNIEFLFLLKHKRAGNGAKRPDFDKIVEEAHKNTSAHPR</sequence>
<evidence type="ECO:0000313" key="5">
    <source>
        <dbReference type="EMBL" id="ANZ44978.1"/>
    </source>
</evidence>
<dbReference type="Pfam" id="PF01728">
    <property type="entry name" value="FtsJ"/>
    <property type="match status" value="1"/>
</dbReference>
<dbReference type="Pfam" id="PF01479">
    <property type="entry name" value="S4"/>
    <property type="match status" value="1"/>
</dbReference>
<dbReference type="GeneID" id="83057744"/>
<dbReference type="InterPro" id="IPR002877">
    <property type="entry name" value="RNA_MeTrfase_FtsJ_dom"/>
</dbReference>
<evidence type="ECO:0000256" key="3">
    <source>
        <dbReference type="PROSITE-ProRule" id="PRU00182"/>
    </source>
</evidence>
<dbReference type="GO" id="GO:0032259">
    <property type="term" value="P:methylation"/>
    <property type="evidence" value="ECO:0007669"/>
    <property type="project" value="InterPro"/>
</dbReference>
<dbReference type="GO" id="GO:0008168">
    <property type="term" value="F:methyltransferase activity"/>
    <property type="evidence" value="ECO:0007669"/>
    <property type="project" value="InterPro"/>
</dbReference>
<dbReference type="RefSeq" id="WP_066744610.1">
    <property type="nucleotide sequence ID" value="NZ_CP016757.1"/>
</dbReference>
<name>A0A1B2I4T0_9BACT</name>
<dbReference type="SUPFAM" id="SSF55174">
    <property type="entry name" value="Alpha-L RNA-binding motif"/>
    <property type="match status" value="1"/>
</dbReference>
<dbReference type="Gene3D" id="3.10.290.10">
    <property type="entry name" value="RNA-binding S4 domain"/>
    <property type="match status" value="1"/>
</dbReference>
<dbReference type="Proteomes" id="UP000093044">
    <property type="component" value="Chromosome"/>
</dbReference>
<comment type="similarity">
    <text evidence="2">Belongs to the TlyA family.</text>
</comment>
<evidence type="ECO:0000256" key="2">
    <source>
        <dbReference type="ARBA" id="ARBA00029460"/>
    </source>
</evidence>
<accession>A0A1B2I4T0</accession>
<evidence type="ECO:0000259" key="4">
    <source>
        <dbReference type="SMART" id="SM00363"/>
    </source>
</evidence>
<organism evidence="5 6">
    <name type="scientific">Cloacibacillus porcorum</name>
    <dbReference type="NCBI Taxonomy" id="1197717"/>
    <lineage>
        <taxon>Bacteria</taxon>
        <taxon>Thermotogati</taxon>
        <taxon>Synergistota</taxon>
        <taxon>Synergistia</taxon>
        <taxon>Synergistales</taxon>
        <taxon>Synergistaceae</taxon>
        <taxon>Cloacibacillus</taxon>
    </lineage>
</organism>
<dbReference type="CDD" id="cd02440">
    <property type="entry name" value="AdoMet_MTases"/>
    <property type="match status" value="1"/>
</dbReference>
<dbReference type="PANTHER" id="PTHR32319">
    <property type="entry name" value="BACTERIAL HEMOLYSIN-LIKE PROTEIN"/>
    <property type="match status" value="1"/>
</dbReference>
<evidence type="ECO:0000256" key="1">
    <source>
        <dbReference type="ARBA" id="ARBA00022884"/>
    </source>
</evidence>
<dbReference type="STRING" id="1197717.BED41_07750"/>
<dbReference type="InterPro" id="IPR004538">
    <property type="entry name" value="Hemolysin_A/TlyA"/>
</dbReference>
<dbReference type="KEGG" id="cpor:BED41_07750"/>
<dbReference type="EMBL" id="CP016757">
    <property type="protein sequence ID" value="ANZ44978.1"/>
    <property type="molecule type" value="Genomic_DNA"/>
</dbReference>
<dbReference type="CDD" id="cd00165">
    <property type="entry name" value="S4"/>
    <property type="match status" value="1"/>
</dbReference>
<dbReference type="GO" id="GO:0003723">
    <property type="term" value="F:RNA binding"/>
    <property type="evidence" value="ECO:0007669"/>
    <property type="project" value="UniProtKB-KW"/>
</dbReference>
<dbReference type="NCBIfam" id="TIGR00478">
    <property type="entry name" value="tly"/>
    <property type="match status" value="1"/>
</dbReference>
<dbReference type="OrthoDB" id="9784736at2"/>
<dbReference type="SMART" id="SM00363">
    <property type="entry name" value="S4"/>
    <property type="match status" value="1"/>
</dbReference>
<protein>
    <submittedName>
        <fullName evidence="5">Hemolysin</fullName>
    </submittedName>
</protein>
<dbReference type="InterPro" id="IPR036986">
    <property type="entry name" value="S4_RNA-bd_sf"/>
</dbReference>
<dbReference type="SUPFAM" id="SSF53335">
    <property type="entry name" value="S-adenosyl-L-methionine-dependent methyltransferases"/>
    <property type="match status" value="1"/>
</dbReference>
<dbReference type="PANTHER" id="PTHR32319:SF0">
    <property type="entry name" value="BACTERIAL HEMOLYSIN-LIKE PROTEIN"/>
    <property type="match status" value="1"/>
</dbReference>
<dbReference type="PROSITE" id="PS50889">
    <property type="entry name" value="S4"/>
    <property type="match status" value="1"/>
</dbReference>
<proteinExistence type="inferred from homology"/>
<reference evidence="5" key="1">
    <citation type="submission" date="2016-08" db="EMBL/GenBank/DDBJ databases">
        <title>Complete genome of Cloacibacillus porcorum.</title>
        <authorList>
            <person name="Looft T."/>
            <person name="Bayles D.O."/>
            <person name="Alt D.P."/>
        </authorList>
    </citation>
    <scope>NUCLEOTIDE SEQUENCE [LARGE SCALE GENOMIC DNA]</scope>
    <source>
        <strain evidence="5">CL-84</strain>
    </source>
</reference>
<feature type="domain" description="RNA-binding S4" evidence="4">
    <location>
        <begin position="6"/>
        <end position="71"/>
    </location>
</feature>